<protein>
    <submittedName>
        <fullName evidence="3">Thioesterase</fullName>
    </submittedName>
</protein>
<name>A0A2A5JLU4_PSEO7</name>
<dbReference type="Gene3D" id="3.40.50.1820">
    <property type="entry name" value="alpha/beta hydrolase"/>
    <property type="match status" value="1"/>
</dbReference>
<evidence type="ECO:0000313" key="3">
    <source>
        <dbReference type="EMBL" id="PCK30221.1"/>
    </source>
</evidence>
<dbReference type="PANTHER" id="PTHR11487">
    <property type="entry name" value="THIOESTERASE"/>
    <property type="match status" value="1"/>
</dbReference>
<dbReference type="InterPro" id="IPR029058">
    <property type="entry name" value="AB_hydrolase_fold"/>
</dbReference>
<dbReference type="RefSeq" id="WP_099643526.1">
    <property type="nucleotide sequence ID" value="NZ_JAQPZX010000019.1"/>
</dbReference>
<evidence type="ECO:0000313" key="4">
    <source>
        <dbReference type="Proteomes" id="UP000228621"/>
    </source>
</evidence>
<gene>
    <name evidence="3" type="ORF">CEX98_18645</name>
</gene>
<accession>A0A2A5JLU4</accession>
<dbReference type="InterPro" id="IPR001031">
    <property type="entry name" value="Thioesterase"/>
</dbReference>
<evidence type="ECO:0000259" key="2">
    <source>
        <dbReference type="Pfam" id="PF00975"/>
    </source>
</evidence>
<reference evidence="4" key="1">
    <citation type="journal article" date="2019" name="Genome Announc.">
        <title>Draft Genome Sequence of Pseudoalteromonas piscicida Strain 36Y ROTHPW, an Hypersaline Seawater Isolate from the South Coast of Sonora, Mexico.</title>
        <authorList>
            <person name="Sanchez-Diaz R."/>
            <person name="Molina-Garza Z.J."/>
            <person name="Cruz-Suarez L.E."/>
            <person name="Selvin J."/>
            <person name="Kiran G.S."/>
            <person name="Ibarra-Gamez J.C."/>
            <person name="Gomez-Gil B."/>
            <person name="Galaviz-Silva L."/>
        </authorList>
    </citation>
    <scope>NUCLEOTIDE SEQUENCE [LARGE SCALE GENOMIC DNA]</scope>
    <source>
        <strain evidence="4">36Y_RITHPW</strain>
    </source>
</reference>
<comment type="caution">
    <text evidence="3">The sequence shown here is derived from an EMBL/GenBank/DDBJ whole genome shotgun (WGS) entry which is preliminary data.</text>
</comment>
<dbReference type="PANTHER" id="PTHR11487:SF0">
    <property type="entry name" value="S-ACYL FATTY ACID SYNTHASE THIOESTERASE, MEDIUM CHAIN"/>
    <property type="match status" value="1"/>
</dbReference>
<dbReference type="EMBL" id="NKHF01000090">
    <property type="protein sequence ID" value="PCK30221.1"/>
    <property type="molecule type" value="Genomic_DNA"/>
</dbReference>
<evidence type="ECO:0000256" key="1">
    <source>
        <dbReference type="ARBA" id="ARBA00007169"/>
    </source>
</evidence>
<sequence length="242" mass="27224">MSSKLFITPKPTPNASLRLFCFPYAGGSPSIFTPWIEKVGEHVELVFVQLPGRGARLIEPAIDNMPQIIDTLMQHQDFITSKPFAFFGHSLGSRISYELASQLHQNALPTPRKIFASASRAPHCSSSSTPMHDLPHDEFITKLRDLNGTPKEILDNAELMELLLPLLRADFKIADTYVANQHPLSSPIHVFHGIEDDILDEHVDAWQDLTEHPCTMTKFEGGHFFIHQYADDMIAIINQQLT</sequence>
<dbReference type="InterPro" id="IPR012223">
    <property type="entry name" value="TEII"/>
</dbReference>
<dbReference type="AlphaFoldDB" id="A0A2A5JLU4"/>
<organism evidence="3 4">
    <name type="scientific">Pseudoalteromonas piscicida</name>
    <dbReference type="NCBI Taxonomy" id="43662"/>
    <lineage>
        <taxon>Bacteria</taxon>
        <taxon>Pseudomonadati</taxon>
        <taxon>Pseudomonadota</taxon>
        <taxon>Gammaproteobacteria</taxon>
        <taxon>Alteromonadales</taxon>
        <taxon>Pseudoalteromonadaceae</taxon>
        <taxon>Pseudoalteromonas</taxon>
    </lineage>
</organism>
<dbReference type="GO" id="GO:0008610">
    <property type="term" value="P:lipid biosynthetic process"/>
    <property type="evidence" value="ECO:0007669"/>
    <property type="project" value="TreeGrafter"/>
</dbReference>
<comment type="similarity">
    <text evidence="1">Belongs to the thioesterase family.</text>
</comment>
<keyword evidence="4" id="KW-1185">Reference proteome</keyword>
<dbReference type="Proteomes" id="UP000228621">
    <property type="component" value="Unassembled WGS sequence"/>
</dbReference>
<feature type="domain" description="Thioesterase" evidence="2">
    <location>
        <begin position="18"/>
        <end position="239"/>
    </location>
</feature>
<proteinExistence type="inferred from homology"/>
<dbReference type="SUPFAM" id="SSF53474">
    <property type="entry name" value="alpha/beta-Hydrolases"/>
    <property type="match status" value="1"/>
</dbReference>
<dbReference type="Pfam" id="PF00975">
    <property type="entry name" value="Thioesterase"/>
    <property type="match status" value="1"/>
</dbReference>
<dbReference type="OrthoDB" id="8480037at2"/>